<dbReference type="InterPro" id="IPR049560">
    <property type="entry name" value="MeTrfase_RsmB-F_NOP2_cat"/>
</dbReference>
<dbReference type="AlphaFoldDB" id="A0A927CCA2"/>
<dbReference type="Pfam" id="PF13636">
    <property type="entry name" value="Methyltranf_PUA"/>
    <property type="match status" value="1"/>
</dbReference>
<protein>
    <submittedName>
        <fullName evidence="9">RsmB/NOP family class I SAM-dependent RNA methyltransferase</fullName>
    </submittedName>
</protein>
<feature type="binding site" evidence="6">
    <location>
        <position position="141"/>
    </location>
    <ligand>
        <name>S-adenosyl-L-methionine</name>
        <dbReference type="ChEBI" id="CHEBI:59789"/>
    </ligand>
</feature>
<feature type="active site" description="Nucleophile" evidence="6">
    <location>
        <position position="239"/>
    </location>
</feature>
<dbReference type="Gene3D" id="3.30.70.1170">
    <property type="entry name" value="Sun protein, domain 3"/>
    <property type="match status" value="1"/>
</dbReference>
<comment type="caution">
    <text evidence="9">The sequence shown here is derived from an EMBL/GenBank/DDBJ whole genome shotgun (WGS) entry which is preliminary data.</text>
</comment>
<dbReference type="InterPro" id="IPR029063">
    <property type="entry name" value="SAM-dependent_MTases_sf"/>
</dbReference>
<dbReference type="RefSeq" id="WP_190931044.1">
    <property type="nucleotide sequence ID" value="NZ_JACXJA010000042.1"/>
</dbReference>
<evidence type="ECO:0000313" key="9">
    <source>
        <dbReference type="EMBL" id="MBD2865424.1"/>
    </source>
</evidence>
<evidence type="ECO:0000256" key="1">
    <source>
        <dbReference type="ARBA" id="ARBA00022490"/>
    </source>
</evidence>
<dbReference type="SUPFAM" id="SSF53335">
    <property type="entry name" value="S-adenosyl-L-methionine-dependent methyltransferases"/>
    <property type="match status" value="1"/>
</dbReference>
<keyword evidence="3 6" id="KW-0808">Transferase</keyword>
<dbReference type="PANTHER" id="PTHR22807">
    <property type="entry name" value="NOP2 YEAST -RELATED NOL1/NOP2/FMU SUN DOMAIN-CONTAINING"/>
    <property type="match status" value="1"/>
</dbReference>
<evidence type="ECO:0000256" key="3">
    <source>
        <dbReference type="ARBA" id="ARBA00022679"/>
    </source>
</evidence>
<dbReference type="GO" id="GO:0003723">
    <property type="term" value="F:RNA binding"/>
    <property type="evidence" value="ECO:0007669"/>
    <property type="project" value="UniProtKB-UniRule"/>
</dbReference>
<feature type="domain" description="SAM-dependent MTase RsmB/NOP-type" evidence="8">
    <location>
        <begin position="23"/>
        <end position="299"/>
    </location>
</feature>
<dbReference type="InterPro" id="IPR031341">
    <property type="entry name" value="Methyltr_RsmF_N"/>
</dbReference>
<feature type="region of interest" description="Disordered" evidence="7">
    <location>
        <begin position="288"/>
        <end position="314"/>
    </location>
</feature>
<dbReference type="Pfam" id="PF17125">
    <property type="entry name" value="Methyltr_RsmF_N"/>
    <property type="match status" value="1"/>
</dbReference>
<dbReference type="CDD" id="cd02440">
    <property type="entry name" value="AdoMet_MTases"/>
    <property type="match status" value="1"/>
</dbReference>
<dbReference type="EMBL" id="JACXJA010000042">
    <property type="protein sequence ID" value="MBD2865424.1"/>
    <property type="molecule type" value="Genomic_DNA"/>
</dbReference>
<sequence length="462" mass="49906">MIQLPPLFIDRIRSQLGDDAGAFLQTYELPRLLGLRLNPLKATTGRLTDDPRLDPIFRQFGLSPVPWCPDGYYYEESARPGKHPFHQAGIYYIQEPSAMSSAELLDPQPGDIVLDLAAAPGGKTTQIAGKLGNRGVLMANEIHPARAKILSENVERMGVANAVVTSASPDELARKFPAAFDKIMLDAPCSGEGMFRKDPDAVAEWSPDHVRMCADRQLDILESAALMLKPGGALVYSTCTFNREENEEVLERFTQAHPAFSVLKIERLWPHRVRGEGHFAALLRKSGDSAAPVSSGSRSNQGRRGKGGAEPPDKLLREAVKLADAMMKETVPGFEPPQGEPVLFGDQLYVLPAAPGLKLSAADLNGLKTLRPGLHLAHIKKNRAEPAHSLALAVTAGMCRHTADYAADSPELSGYLRGETIAAADDLSGWTAVTVEGFPLGWGKASDGLIKNHLPKGLRIPG</sequence>
<feature type="binding site" evidence="6">
    <location>
        <begin position="117"/>
        <end position="123"/>
    </location>
    <ligand>
        <name>S-adenosyl-L-methionine</name>
        <dbReference type="ChEBI" id="CHEBI:59789"/>
    </ligand>
</feature>
<dbReference type="GO" id="GO:0008173">
    <property type="term" value="F:RNA methyltransferase activity"/>
    <property type="evidence" value="ECO:0007669"/>
    <property type="project" value="InterPro"/>
</dbReference>
<reference evidence="9" key="1">
    <citation type="submission" date="2020-09" db="EMBL/GenBank/DDBJ databases">
        <title>A novel bacterium of genus Paenibacillus, isolated from South China Sea.</title>
        <authorList>
            <person name="Huang H."/>
            <person name="Mo K."/>
            <person name="Hu Y."/>
        </authorList>
    </citation>
    <scope>NUCLEOTIDE SEQUENCE</scope>
    <source>
        <strain evidence="9">IB182363</strain>
    </source>
</reference>
<proteinExistence type="inferred from homology"/>
<evidence type="ECO:0000256" key="2">
    <source>
        <dbReference type="ARBA" id="ARBA00022603"/>
    </source>
</evidence>
<dbReference type="PROSITE" id="PS51686">
    <property type="entry name" value="SAM_MT_RSMB_NOP"/>
    <property type="match status" value="1"/>
</dbReference>
<dbReference type="Pfam" id="PF01189">
    <property type="entry name" value="Methyltr_RsmB-F"/>
    <property type="match status" value="1"/>
</dbReference>
<comment type="caution">
    <text evidence="6">Lacks conserved residue(s) required for the propagation of feature annotation.</text>
</comment>
<keyword evidence="1" id="KW-0963">Cytoplasm</keyword>
<dbReference type="Proteomes" id="UP000639396">
    <property type="component" value="Unassembled WGS sequence"/>
</dbReference>
<dbReference type="Gene3D" id="3.40.50.150">
    <property type="entry name" value="Vaccinia Virus protein VP39"/>
    <property type="match status" value="1"/>
</dbReference>
<evidence type="ECO:0000313" key="10">
    <source>
        <dbReference type="Proteomes" id="UP000639396"/>
    </source>
</evidence>
<keyword evidence="5 6" id="KW-0694">RNA-binding</keyword>
<dbReference type="PANTHER" id="PTHR22807:SF30">
    <property type="entry name" value="28S RRNA (CYTOSINE(4447)-C(5))-METHYLTRANSFERASE-RELATED"/>
    <property type="match status" value="1"/>
</dbReference>
<dbReference type="Pfam" id="PF17126">
    <property type="entry name" value="RsmF_methylt_CI"/>
    <property type="match status" value="1"/>
</dbReference>
<organism evidence="9 10">
    <name type="scientific">Paenibacillus oceani</name>
    <dbReference type="NCBI Taxonomy" id="2772510"/>
    <lineage>
        <taxon>Bacteria</taxon>
        <taxon>Bacillati</taxon>
        <taxon>Bacillota</taxon>
        <taxon>Bacilli</taxon>
        <taxon>Bacillales</taxon>
        <taxon>Paenibacillaceae</taxon>
        <taxon>Paenibacillus</taxon>
    </lineage>
</organism>
<evidence type="ECO:0000256" key="5">
    <source>
        <dbReference type="ARBA" id="ARBA00022884"/>
    </source>
</evidence>
<dbReference type="InterPro" id="IPR031340">
    <property type="entry name" value="RsmF_methylt_CI"/>
</dbReference>
<dbReference type="InterPro" id="IPR001678">
    <property type="entry name" value="MeTrfase_RsmB-F_NOP2_dom"/>
</dbReference>
<evidence type="ECO:0000256" key="6">
    <source>
        <dbReference type="PROSITE-ProRule" id="PRU01023"/>
    </source>
</evidence>
<feature type="binding site" evidence="6">
    <location>
        <position position="186"/>
    </location>
    <ligand>
        <name>S-adenosyl-L-methionine</name>
        <dbReference type="ChEBI" id="CHEBI:59789"/>
    </ligand>
</feature>
<dbReference type="CDD" id="cd21147">
    <property type="entry name" value="RsmF_methylt_CTD1"/>
    <property type="match status" value="1"/>
</dbReference>
<keyword evidence="4 6" id="KW-0949">S-adenosyl-L-methionine</keyword>
<keyword evidence="2 6" id="KW-0489">Methyltransferase</keyword>
<accession>A0A927CCA2</accession>
<dbReference type="InterPro" id="IPR027391">
    <property type="entry name" value="Nol1_Nop2_Fmu_2"/>
</dbReference>
<dbReference type="PRINTS" id="PR02008">
    <property type="entry name" value="RCMTFAMILY"/>
</dbReference>
<evidence type="ECO:0000256" key="4">
    <source>
        <dbReference type="ARBA" id="ARBA00022691"/>
    </source>
</evidence>
<gene>
    <name evidence="9" type="ORF">IDH45_25920</name>
</gene>
<name>A0A927CCA2_9BACL</name>
<keyword evidence="10" id="KW-1185">Reference proteome</keyword>
<dbReference type="InterPro" id="IPR023267">
    <property type="entry name" value="RCMT"/>
</dbReference>
<evidence type="ECO:0000256" key="7">
    <source>
        <dbReference type="SAM" id="MobiDB-lite"/>
    </source>
</evidence>
<dbReference type="Gene3D" id="2.30.130.60">
    <property type="match status" value="1"/>
</dbReference>
<dbReference type="GO" id="GO:0001510">
    <property type="term" value="P:RNA methylation"/>
    <property type="evidence" value="ECO:0007669"/>
    <property type="project" value="InterPro"/>
</dbReference>
<comment type="similarity">
    <text evidence="6">Belongs to the class I-like SAM-binding methyltransferase superfamily. RsmB/NOP family.</text>
</comment>
<evidence type="ECO:0000259" key="8">
    <source>
        <dbReference type="PROSITE" id="PS51686"/>
    </source>
</evidence>